<accession>A0A653B3C3</accession>
<dbReference type="AlphaFoldDB" id="A0A653B3C3"/>
<dbReference type="EMBL" id="LR130779">
    <property type="protein sequence ID" value="VDN63146.1"/>
    <property type="molecule type" value="Genomic_DNA"/>
</dbReference>
<gene>
    <name evidence="1" type="ORF">POT9AD_2171</name>
</gene>
<evidence type="ECO:0000313" key="1">
    <source>
        <dbReference type="EMBL" id="VDN63146.1"/>
    </source>
</evidence>
<protein>
    <submittedName>
        <fullName evidence="1">Uncharacterized protein</fullName>
    </submittedName>
</protein>
<name>A0A653B3C3_ECTOL</name>
<sequence>MHSIAGLAPEGLGQFLLALGRADARVGQLLCIQLGQLAARAQVALPMAQQRVEAQGVQGMGMCVLRERGVRAVHGVLLSRDKVWQSMISPMVVEEQIQTGGIVQGQCLLPGNCTARQGDDCSR</sequence>
<organism evidence="1">
    <name type="scientific">Ectopseudomonas oleovorans</name>
    <name type="common">Pseudomonas oleovorans</name>
    <dbReference type="NCBI Taxonomy" id="301"/>
    <lineage>
        <taxon>Bacteria</taxon>
        <taxon>Pseudomonadati</taxon>
        <taxon>Pseudomonadota</taxon>
        <taxon>Gammaproteobacteria</taxon>
        <taxon>Pseudomonadales</taxon>
        <taxon>Pseudomonadaceae</taxon>
        <taxon>Ectopseudomonas</taxon>
    </lineage>
</organism>
<proteinExistence type="predicted"/>
<reference evidence="1" key="1">
    <citation type="submission" date="2018-11" db="EMBL/GenBank/DDBJ databases">
        <authorList>
            <consortium name="Genoscope - CEA"/>
            <person name="William W."/>
        </authorList>
    </citation>
    <scope>NUCLEOTIDE SEQUENCE [LARGE SCALE GENOMIC DNA]</scope>
    <source>
        <strain evidence="1">T9AD</strain>
    </source>
</reference>